<protein>
    <submittedName>
        <fullName evidence="7">DoxX family membrane protein</fullName>
    </submittedName>
</protein>
<evidence type="ECO:0000259" key="6">
    <source>
        <dbReference type="PROSITE" id="PS51352"/>
    </source>
</evidence>
<evidence type="ECO:0000256" key="1">
    <source>
        <dbReference type="ARBA" id="ARBA00004141"/>
    </source>
</evidence>
<dbReference type="PROSITE" id="PS51352">
    <property type="entry name" value="THIOREDOXIN_2"/>
    <property type="match status" value="1"/>
</dbReference>
<reference evidence="7" key="2">
    <citation type="journal article" date="2021" name="Microbiome">
        <title>Successional dynamics and alternative stable states in a saline activated sludge microbial community over 9 years.</title>
        <authorList>
            <person name="Wang Y."/>
            <person name="Ye J."/>
            <person name="Ju F."/>
            <person name="Liu L."/>
            <person name="Boyd J.A."/>
            <person name="Deng Y."/>
            <person name="Parks D.H."/>
            <person name="Jiang X."/>
            <person name="Yin X."/>
            <person name="Woodcroft B.J."/>
            <person name="Tyson G.W."/>
            <person name="Hugenholtz P."/>
            <person name="Polz M.F."/>
            <person name="Zhang T."/>
        </authorList>
    </citation>
    <scope>NUCLEOTIDE SEQUENCE</scope>
    <source>
        <strain evidence="7">HKST-UBA02</strain>
    </source>
</reference>
<dbReference type="GO" id="GO:0016020">
    <property type="term" value="C:membrane"/>
    <property type="evidence" value="ECO:0007669"/>
    <property type="project" value="UniProtKB-SubCell"/>
</dbReference>
<evidence type="ECO:0000256" key="3">
    <source>
        <dbReference type="ARBA" id="ARBA00022989"/>
    </source>
</evidence>
<dbReference type="Pfam" id="PF07291">
    <property type="entry name" value="MauE"/>
    <property type="match status" value="1"/>
</dbReference>
<keyword evidence="3 5" id="KW-1133">Transmembrane helix</keyword>
<feature type="transmembrane region" description="Helical" evidence="5">
    <location>
        <begin position="75"/>
        <end position="95"/>
    </location>
</feature>
<keyword evidence="4 5" id="KW-0472">Membrane</keyword>
<name>A0A956NHF2_UNCEI</name>
<dbReference type="EMBL" id="JAGQHS010000334">
    <property type="protein sequence ID" value="MCA9759400.1"/>
    <property type="molecule type" value="Genomic_DNA"/>
</dbReference>
<feature type="transmembrane region" description="Helical" evidence="5">
    <location>
        <begin position="115"/>
        <end position="132"/>
    </location>
</feature>
<accession>A0A956NHF2</accession>
<evidence type="ECO:0000256" key="5">
    <source>
        <dbReference type="SAM" id="Phobius"/>
    </source>
</evidence>
<dbReference type="InterPro" id="IPR013766">
    <property type="entry name" value="Thioredoxin_domain"/>
</dbReference>
<evidence type="ECO:0000256" key="2">
    <source>
        <dbReference type="ARBA" id="ARBA00022692"/>
    </source>
</evidence>
<comment type="subcellular location">
    <subcellularLocation>
        <location evidence="1">Membrane</location>
        <topology evidence="1">Multi-pass membrane protein</topology>
    </subcellularLocation>
</comment>
<dbReference type="SUPFAM" id="SSF52833">
    <property type="entry name" value="Thioredoxin-like"/>
    <property type="match status" value="1"/>
</dbReference>
<dbReference type="Gene3D" id="3.40.30.10">
    <property type="entry name" value="Glutaredoxin"/>
    <property type="match status" value="1"/>
</dbReference>
<proteinExistence type="predicted"/>
<gene>
    <name evidence="7" type="ORF">KDA27_26640</name>
</gene>
<feature type="transmembrane region" description="Helical" evidence="5">
    <location>
        <begin position="144"/>
        <end position="162"/>
    </location>
</feature>
<feature type="domain" description="Thioredoxin" evidence="6">
    <location>
        <begin position="146"/>
        <end position="297"/>
    </location>
</feature>
<dbReference type="Proteomes" id="UP000739538">
    <property type="component" value="Unassembled WGS sequence"/>
</dbReference>
<dbReference type="GO" id="GO:0030416">
    <property type="term" value="P:methylamine metabolic process"/>
    <property type="evidence" value="ECO:0007669"/>
    <property type="project" value="InterPro"/>
</dbReference>
<evidence type="ECO:0000313" key="7">
    <source>
        <dbReference type="EMBL" id="MCA9759400.1"/>
    </source>
</evidence>
<dbReference type="InterPro" id="IPR036249">
    <property type="entry name" value="Thioredoxin-like_sf"/>
</dbReference>
<reference evidence="7" key="1">
    <citation type="submission" date="2020-04" db="EMBL/GenBank/DDBJ databases">
        <authorList>
            <person name="Zhang T."/>
        </authorList>
    </citation>
    <scope>NUCLEOTIDE SEQUENCE</scope>
    <source>
        <strain evidence="7">HKST-UBA02</strain>
    </source>
</reference>
<organism evidence="7 8">
    <name type="scientific">Eiseniibacteriota bacterium</name>
    <dbReference type="NCBI Taxonomy" id="2212470"/>
    <lineage>
        <taxon>Bacteria</taxon>
        <taxon>Candidatus Eiseniibacteriota</taxon>
    </lineage>
</organism>
<dbReference type="AlphaFoldDB" id="A0A956NHF2"/>
<evidence type="ECO:0000313" key="8">
    <source>
        <dbReference type="Proteomes" id="UP000739538"/>
    </source>
</evidence>
<evidence type="ECO:0000256" key="4">
    <source>
        <dbReference type="ARBA" id="ARBA00023136"/>
    </source>
</evidence>
<keyword evidence="2 5" id="KW-0812">Transmembrane</keyword>
<comment type="caution">
    <text evidence="7">The sequence shown here is derived from an EMBL/GenBank/DDBJ whole genome shotgun (WGS) entry which is preliminary data.</text>
</comment>
<feature type="transmembrane region" description="Helical" evidence="5">
    <location>
        <begin position="46"/>
        <end position="68"/>
    </location>
</feature>
<sequence>MSRFLPVLGSLCAIALGLVFLAAGVIKSTDPLMFAQQISDYHLTPASWGLTLAHLLIVVELALGVAVILHLAPRLGITGILLLLVVFIVATAIAWSQGNVKQCGCFGRAASRGPLGVIIEDSIFVVLGLIALRFVKKPGPARKRWAAFLLLIPVFVALPWIGPRLPVDAWVTPISPGADLSNMAIDGLKKPVQEGKVLLALYGKDCAECVQSLPRMDEIAQENGGELQVVAVLAGDQRAARAFRVDHVPSFAIGYSPEAVLRQYYRQVPVFVLLEDGVVQKAWWRRPPEKSEVLGTL</sequence>
<dbReference type="InterPro" id="IPR009908">
    <property type="entry name" value="Methylamine_util_MauE"/>
</dbReference>